<proteinExistence type="predicted"/>
<gene>
    <name evidence="2" type="ORF">LAMO00422_LOCUS17820</name>
</gene>
<dbReference type="GO" id="GO:0008233">
    <property type="term" value="F:peptidase activity"/>
    <property type="evidence" value="ECO:0007669"/>
    <property type="project" value="InterPro"/>
</dbReference>
<dbReference type="AlphaFoldDB" id="A0A7S0H4H4"/>
<dbReference type="Pfam" id="PF13367">
    <property type="entry name" value="PrsW-protease"/>
    <property type="match status" value="1"/>
</dbReference>
<sequence>MRALLAVPLHAATGMIIGLNITGALMQREQPVAYKVLWLPILLHGTYDGLLMITLAIGTSTMQGIALLAFAIPLFAFAYGVRKICKLPVEYFGGEDNQRLLA</sequence>
<dbReference type="EMBL" id="HBEM01026206">
    <property type="protein sequence ID" value="CAD8458869.1"/>
    <property type="molecule type" value="Transcribed_RNA"/>
</dbReference>
<dbReference type="InterPro" id="IPR026898">
    <property type="entry name" value="PrsW"/>
</dbReference>
<keyword evidence="1" id="KW-1133">Transmembrane helix</keyword>
<evidence type="ECO:0000313" key="2">
    <source>
        <dbReference type="EMBL" id="CAD8458869.1"/>
    </source>
</evidence>
<organism evidence="2">
    <name type="scientific">Amorphochlora amoebiformis</name>
    <dbReference type="NCBI Taxonomy" id="1561963"/>
    <lineage>
        <taxon>Eukaryota</taxon>
        <taxon>Sar</taxon>
        <taxon>Rhizaria</taxon>
        <taxon>Cercozoa</taxon>
        <taxon>Chlorarachniophyceae</taxon>
        <taxon>Amorphochlora</taxon>
    </lineage>
</organism>
<reference evidence="2" key="1">
    <citation type="submission" date="2021-01" db="EMBL/GenBank/DDBJ databases">
        <authorList>
            <person name="Corre E."/>
            <person name="Pelletier E."/>
            <person name="Niang G."/>
            <person name="Scheremetjew M."/>
            <person name="Finn R."/>
            <person name="Kale V."/>
            <person name="Holt S."/>
            <person name="Cochrane G."/>
            <person name="Meng A."/>
            <person name="Brown T."/>
            <person name="Cohen L."/>
        </authorList>
    </citation>
    <scope>NUCLEOTIDE SEQUENCE</scope>
    <source>
        <strain evidence="2">CCMP2058</strain>
    </source>
</reference>
<name>A0A7S0H4H4_9EUKA</name>
<evidence type="ECO:0000256" key="1">
    <source>
        <dbReference type="SAM" id="Phobius"/>
    </source>
</evidence>
<protein>
    <submittedName>
        <fullName evidence="2">Uncharacterized protein</fullName>
    </submittedName>
</protein>
<keyword evidence="1" id="KW-0812">Transmembrane</keyword>
<accession>A0A7S0H4H4</accession>
<keyword evidence="1" id="KW-0472">Membrane</keyword>
<feature type="transmembrane region" description="Helical" evidence="1">
    <location>
        <begin position="50"/>
        <end position="77"/>
    </location>
</feature>